<dbReference type="AlphaFoldDB" id="A7NF52"/>
<keyword evidence="4 12" id="KW-0645">Protease</keyword>
<feature type="binding site" evidence="12">
    <location>
        <position position="208"/>
    </location>
    <ligand>
        <name>Zn(2+)</name>
        <dbReference type="ChEBI" id="CHEBI:29105"/>
        <note>catalytic</note>
    </ligand>
</feature>
<dbReference type="InterPro" id="IPR022919">
    <property type="entry name" value="Pept_M48_protease_HtpX"/>
</dbReference>
<protein>
    <recommendedName>
        <fullName evidence="12">Protease HtpX homolog</fullName>
        <ecNumber evidence="12">3.4.24.-</ecNumber>
    </recommendedName>
</protein>
<evidence type="ECO:0000256" key="12">
    <source>
        <dbReference type="HAMAP-Rule" id="MF_00188"/>
    </source>
</evidence>
<evidence type="ECO:0000256" key="5">
    <source>
        <dbReference type="ARBA" id="ARBA00022692"/>
    </source>
</evidence>
<evidence type="ECO:0000256" key="9">
    <source>
        <dbReference type="ARBA" id="ARBA00022989"/>
    </source>
</evidence>
<evidence type="ECO:0000256" key="11">
    <source>
        <dbReference type="ARBA" id="ARBA00023136"/>
    </source>
</evidence>
<evidence type="ECO:0000256" key="3">
    <source>
        <dbReference type="ARBA" id="ARBA00022475"/>
    </source>
</evidence>
<proteinExistence type="inferred from homology"/>
<dbReference type="PANTHER" id="PTHR43221:SF1">
    <property type="entry name" value="PROTEASE HTPX"/>
    <property type="match status" value="1"/>
</dbReference>
<keyword evidence="7 12" id="KW-0378">Hydrolase</keyword>
<keyword evidence="6 12" id="KW-0479">Metal-binding</keyword>
<feature type="domain" description="Peptidase M48" evidence="13">
    <location>
        <begin position="67"/>
        <end position="282"/>
    </location>
</feature>
<name>A7NF52_ROSCS</name>
<dbReference type="GO" id="GO:0004222">
    <property type="term" value="F:metalloendopeptidase activity"/>
    <property type="evidence" value="ECO:0007669"/>
    <property type="project" value="UniProtKB-UniRule"/>
</dbReference>
<feature type="binding site" evidence="12">
    <location>
        <position position="132"/>
    </location>
    <ligand>
        <name>Zn(2+)</name>
        <dbReference type="ChEBI" id="CHEBI:29105"/>
        <note>catalytic</note>
    </ligand>
</feature>
<dbReference type="PANTHER" id="PTHR43221">
    <property type="entry name" value="PROTEASE HTPX"/>
    <property type="match status" value="1"/>
</dbReference>
<comment type="subcellular location">
    <subcellularLocation>
        <location evidence="1 12">Cell membrane</location>
        <topology evidence="1 12">Multi-pass membrane protein</topology>
    </subcellularLocation>
</comment>
<dbReference type="CDD" id="cd07336">
    <property type="entry name" value="M48B_HtpX_like"/>
    <property type="match status" value="1"/>
</dbReference>
<evidence type="ECO:0000256" key="1">
    <source>
        <dbReference type="ARBA" id="ARBA00004651"/>
    </source>
</evidence>
<keyword evidence="11 12" id="KW-0472">Membrane</keyword>
<keyword evidence="9 12" id="KW-1133">Transmembrane helix</keyword>
<comment type="similarity">
    <text evidence="2 12">Belongs to the peptidase M48B family.</text>
</comment>
<dbReference type="Gene3D" id="3.30.2010.10">
    <property type="entry name" value="Metalloproteases ('zincins'), catalytic domain"/>
    <property type="match status" value="1"/>
</dbReference>
<dbReference type="RefSeq" id="WP_012121736.1">
    <property type="nucleotide sequence ID" value="NC_009767.1"/>
</dbReference>
<organism evidence="14 15">
    <name type="scientific">Roseiflexus castenholzii (strain DSM 13941 / HLO8)</name>
    <dbReference type="NCBI Taxonomy" id="383372"/>
    <lineage>
        <taxon>Bacteria</taxon>
        <taxon>Bacillati</taxon>
        <taxon>Chloroflexota</taxon>
        <taxon>Chloroflexia</taxon>
        <taxon>Chloroflexales</taxon>
        <taxon>Roseiflexineae</taxon>
        <taxon>Roseiflexaceae</taxon>
        <taxon>Roseiflexus</taxon>
    </lineage>
</organism>
<dbReference type="GO" id="GO:0006508">
    <property type="term" value="P:proteolysis"/>
    <property type="evidence" value="ECO:0007669"/>
    <property type="project" value="UniProtKB-KW"/>
</dbReference>
<accession>A7NF52</accession>
<dbReference type="EC" id="3.4.24.-" evidence="12"/>
<dbReference type="InterPro" id="IPR050083">
    <property type="entry name" value="HtpX_protease"/>
</dbReference>
<evidence type="ECO:0000256" key="8">
    <source>
        <dbReference type="ARBA" id="ARBA00022833"/>
    </source>
</evidence>
<keyword evidence="8 12" id="KW-0862">Zinc</keyword>
<keyword evidence="5 12" id="KW-0812">Transmembrane</keyword>
<keyword evidence="10 12" id="KW-0482">Metalloprotease</keyword>
<dbReference type="KEGG" id="rca:Rcas_3260"/>
<dbReference type="HAMAP" id="MF_00188">
    <property type="entry name" value="Pept_M48_protease_HtpX"/>
    <property type="match status" value="1"/>
</dbReference>
<feature type="transmembrane region" description="Helical" evidence="12">
    <location>
        <begin position="143"/>
        <end position="163"/>
    </location>
</feature>
<evidence type="ECO:0000313" key="15">
    <source>
        <dbReference type="Proteomes" id="UP000000263"/>
    </source>
</evidence>
<evidence type="ECO:0000256" key="7">
    <source>
        <dbReference type="ARBA" id="ARBA00022801"/>
    </source>
</evidence>
<dbReference type="EMBL" id="CP000804">
    <property type="protein sequence ID" value="ABU59312.1"/>
    <property type="molecule type" value="Genomic_DNA"/>
</dbReference>
<keyword evidence="3 12" id="KW-1003">Cell membrane</keyword>
<evidence type="ECO:0000256" key="2">
    <source>
        <dbReference type="ARBA" id="ARBA00009779"/>
    </source>
</evidence>
<dbReference type="Proteomes" id="UP000000263">
    <property type="component" value="Chromosome"/>
</dbReference>
<sequence length="294" mass="31360">MGKNVIKLFALMAALTALFLVIGNALGGTFGLIIAVVLAAVMNLGAYWFSDSIVLRMAGAREVSREEAPWFYQIVEQQIVRAGLPMPKLYIIDEDIPNAFATGRSPSKGVVAVTTGISRLLTKDELAGVIAHELAHIKNRDTLISAVTATIAGAIAGIADMWMWSQIFSMFGGSDDEEGGNPIGELLLVIVAPIAATLIQLGISRAREFQADELGARILGDPLPLASALEKIEWAAQRGFMQMNPATASLYIVNPLSGAGGMMRWFSTHPPTEERIARLRAMARQGSGRGALAA</sequence>
<comment type="cofactor">
    <cofactor evidence="12">
        <name>Zn(2+)</name>
        <dbReference type="ChEBI" id="CHEBI:29105"/>
    </cofactor>
    <text evidence="12">Binds 1 zinc ion per subunit.</text>
</comment>
<keyword evidence="15" id="KW-1185">Reference proteome</keyword>
<dbReference type="OrthoDB" id="15218at2"/>
<evidence type="ECO:0000256" key="10">
    <source>
        <dbReference type="ARBA" id="ARBA00023049"/>
    </source>
</evidence>
<reference evidence="14 15" key="1">
    <citation type="submission" date="2007-08" db="EMBL/GenBank/DDBJ databases">
        <title>Complete sequence of Roseiflexus castenholzii DSM 13941.</title>
        <authorList>
            <consortium name="US DOE Joint Genome Institute"/>
            <person name="Copeland A."/>
            <person name="Lucas S."/>
            <person name="Lapidus A."/>
            <person name="Barry K."/>
            <person name="Glavina del Rio T."/>
            <person name="Dalin E."/>
            <person name="Tice H."/>
            <person name="Pitluck S."/>
            <person name="Thompson L.S."/>
            <person name="Brettin T."/>
            <person name="Bruce D."/>
            <person name="Detter J.C."/>
            <person name="Han C."/>
            <person name="Tapia R."/>
            <person name="Schmutz J."/>
            <person name="Larimer F."/>
            <person name="Land M."/>
            <person name="Hauser L."/>
            <person name="Kyrpides N."/>
            <person name="Mikhailova N."/>
            <person name="Bryant D.A."/>
            <person name="Hanada S."/>
            <person name="Tsukatani Y."/>
            <person name="Richardson P."/>
        </authorList>
    </citation>
    <scope>NUCLEOTIDE SEQUENCE [LARGE SCALE GENOMIC DNA]</scope>
    <source>
        <strain evidence="15">DSM 13941 / HLO8</strain>
    </source>
</reference>
<dbReference type="GO" id="GO:0008270">
    <property type="term" value="F:zinc ion binding"/>
    <property type="evidence" value="ECO:0007669"/>
    <property type="project" value="UniProtKB-UniRule"/>
</dbReference>
<evidence type="ECO:0000256" key="6">
    <source>
        <dbReference type="ARBA" id="ARBA00022723"/>
    </source>
</evidence>
<feature type="transmembrane region" description="Helical" evidence="12">
    <location>
        <begin position="33"/>
        <end position="55"/>
    </location>
</feature>
<dbReference type="STRING" id="383372.Rcas_3260"/>
<evidence type="ECO:0000313" key="14">
    <source>
        <dbReference type="EMBL" id="ABU59312.1"/>
    </source>
</evidence>
<dbReference type="eggNOG" id="COG0501">
    <property type="taxonomic scope" value="Bacteria"/>
</dbReference>
<dbReference type="HOGENOM" id="CLU_042266_3_0_0"/>
<dbReference type="GO" id="GO:0005886">
    <property type="term" value="C:plasma membrane"/>
    <property type="evidence" value="ECO:0007669"/>
    <property type="project" value="UniProtKB-SubCell"/>
</dbReference>
<dbReference type="Pfam" id="PF01435">
    <property type="entry name" value="Peptidase_M48"/>
    <property type="match status" value="1"/>
</dbReference>
<feature type="active site" evidence="12">
    <location>
        <position position="133"/>
    </location>
</feature>
<evidence type="ECO:0000259" key="13">
    <source>
        <dbReference type="Pfam" id="PF01435"/>
    </source>
</evidence>
<feature type="transmembrane region" description="Helical" evidence="12">
    <location>
        <begin position="183"/>
        <end position="203"/>
    </location>
</feature>
<feature type="binding site" evidence="12">
    <location>
        <position position="136"/>
    </location>
    <ligand>
        <name>Zn(2+)</name>
        <dbReference type="ChEBI" id="CHEBI:29105"/>
        <note>catalytic</note>
    </ligand>
</feature>
<dbReference type="InterPro" id="IPR001915">
    <property type="entry name" value="Peptidase_M48"/>
</dbReference>
<evidence type="ECO:0000256" key="4">
    <source>
        <dbReference type="ARBA" id="ARBA00022670"/>
    </source>
</evidence>
<gene>
    <name evidence="12" type="primary">htpX</name>
    <name evidence="14" type="ordered locus">Rcas_3260</name>
</gene>